<dbReference type="InterPro" id="IPR056578">
    <property type="entry name" value="UBA_N4BP1_C"/>
</dbReference>
<proteinExistence type="predicted"/>
<feature type="non-terminal residue" evidence="3">
    <location>
        <position position="1"/>
    </location>
</feature>
<protein>
    <recommendedName>
        <fullName evidence="2">N4BP1 C-terminal UBA domain-containing protein</fullName>
    </recommendedName>
</protein>
<dbReference type="AlphaFoldDB" id="A0ABD0QUY9"/>
<evidence type="ECO:0000256" key="1">
    <source>
        <dbReference type="SAM" id="MobiDB-lite"/>
    </source>
</evidence>
<accession>A0ABD0QUY9</accession>
<feature type="domain" description="N4BP1 C-terminal UBA" evidence="2">
    <location>
        <begin position="44"/>
        <end position="90"/>
    </location>
</feature>
<dbReference type="Proteomes" id="UP001529510">
    <property type="component" value="Unassembled WGS sequence"/>
</dbReference>
<organism evidence="3 4">
    <name type="scientific">Cirrhinus mrigala</name>
    <name type="common">Mrigala</name>
    <dbReference type="NCBI Taxonomy" id="683832"/>
    <lineage>
        <taxon>Eukaryota</taxon>
        <taxon>Metazoa</taxon>
        <taxon>Chordata</taxon>
        <taxon>Craniata</taxon>
        <taxon>Vertebrata</taxon>
        <taxon>Euteleostomi</taxon>
        <taxon>Actinopterygii</taxon>
        <taxon>Neopterygii</taxon>
        <taxon>Teleostei</taxon>
        <taxon>Ostariophysi</taxon>
        <taxon>Cypriniformes</taxon>
        <taxon>Cyprinidae</taxon>
        <taxon>Labeoninae</taxon>
        <taxon>Labeonini</taxon>
        <taxon>Cirrhinus</taxon>
    </lineage>
</organism>
<comment type="caution">
    <text evidence="3">The sequence shown here is derived from an EMBL/GenBank/DDBJ whole genome shotgun (WGS) entry which is preliminary data.</text>
</comment>
<reference evidence="3 4" key="1">
    <citation type="submission" date="2024-05" db="EMBL/GenBank/DDBJ databases">
        <title>Genome sequencing and assembly of Indian major carp, Cirrhinus mrigala (Hamilton, 1822).</title>
        <authorList>
            <person name="Mohindra V."/>
            <person name="Chowdhury L.M."/>
            <person name="Lal K."/>
            <person name="Jena J.K."/>
        </authorList>
    </citation>
    <scope>NUCLEOTIDE SEQUENCE [LARGE SCALE GENOMIC DNA]</scope>
    <source>
        <strain evidence="3">CM1030</strain>
        <tissue evidence="3">Blood</tissue>
    </source>
</reference>
<keyword evidence="4" id="KW-1185">Reference proteome</keyword>
<dbReference type="Pfam" id="PF23054">
    <property type="entry name" value="UBA_N4BP1_C"/>
    <property type="match status" value="1"/>
</dbReference>
<evidence type="ECO:0000259" key="2">
    <source>
        <dbReference type="Pfam" id="PF23054"/>
    </source>
</evidence>
<sequence length="93" mass="10265">SLPVPGSHTYAGASASFPPPAAVPRQDTGGGQWDEGEGRQEVRERTAEETLKLRQSLVQIFPEQESVIIMILQCHPTITDVNRLTNLILEQQE</sequence>
<gene>
    <name evidence="3" type="ORF">M9458_016952</name>
</gene>
<dbReference type="EMBL" id="JAMKFB020000007">
    <property type="protein sequence ID" value="KAL0189853.1"/>
    <property type="molecule type" value="Genomic_DNA"/>
</dbReference>
<evidence type="ECO:0000313" key="4">
    <source>
        <dbReference type="Proteomes" id="UP001529510"/>
    </source>
</evidence>
<evidence type="ECO:0000313" key="3">
    <source>
        <dbReference type="EMBL" id="KAL0189853.1"/>
    </source>
</evidence>
<name>A0ABD0QUY9_CIRMR</name>
<feature type="compositionally biased region" description="Basic and acidic residues" evidence="1">
    <location>
        <begin position="36"/>
        <end position="47"/>
    </location>
</feature>
<feature type="region of interest" description="Disordered" evidence="1">
    <location>
        <begin position="1"/>
        <end position="47"/>
    </location>
</feature>